<dbReference type="Gene3D" id="3.40.50.2300">
    <property type="match status" value="3"/>
</dbReference>
<comment type="caution">
    <text evidence="7">Lacks conserved residue(s) required for the propagation of feature annotation.</text>
</comment>
<keyword evidence="8" id="KW-0175">Coiled coil</keyword>
<feature type="chain" id="PRO_5043982652" evidence="10">
    <location>
        <begin position="30"/>
        <end position="1009"/>
    </location>
</feature>
<evidence type="ECO:0000256" key="10">
    <source>
        <dbReference type="SAM" id="SignalP"/>
    </source>
</evidence>
<dbReference type="InterPro" id="IPR000337">
    <property type="entry name" value="GPCR_3"/>
</dbReference>
<dbReference type="PRINTS" id="PR00248">
    <property type="entry name" value="GPCRMGR"/>
</dbReference>
<feature type="domain" description="EGF-like" evidence="11">
    <location>
        <begin position="567"/>
        <end position="606"/>
    </location>
</feature>
<evidence type="ECO:0000313" key="13">
    <source>
        <dbReference type="EMBL" id="WZN66267.1"/>
    </source>
</evidence>
<dbReference type="AlphaFoldDB" id="A0AAX4PJ78"/>
<feature type="coiled-coil region" evidence="8">
    <location>
        <begin position="975"/>
        <end position="1009"/>
    </location>
</feature>
<comment type="subcellular location">
    <subcellularLocation>
        <location evidence="1">Membrane</location>
        <topology evidence="1">Multi-pass membrane protein</topology>
    </subcellularLocation>
</comment>
<dbReference type="InterPro" id="IPR028082">
    <property type="entry name" value="Peripla_BP_I"/>
</dbReference>
<evidence type="ECO:0000259" key="11">
    <source>
        <dbReference type="PROSITE" id="PS50026"/>
    </source>
</evidence>
<feature type="domain" description="G-protein coupled receptors family 3 profile" evidence="12">
    <location>
        <begin position="680"/>
        <end position="931"/>
    </location>
</feature>
<evidence type="ECO:0000256" key="3">
    <source>
        <dbReference type="ARBA" id="ARBA00022989"/>
    </source>
</evidence>
<dbReference type="InterPro" id="IPR050726">
    <property type="entry name" value="mGluR"/>
</dbReference>
<evidence type="ECO:0000256" key="4">
    <source>
        <dbReference type="ARBA" id="ARBA00023136"/>
    </source>
</evidence>
<dbReference type="PROSITE" id="PS50259">
    <property type="entry name" value="G_PROTEIN_RECEP_F3_4"/>
    <property type="match status" value="1"/>
</dbReference>
<dbReference type="PROSITE" id="PS50026">
    <property type="entry name" value="EGF_3"/>
    <property type="match status" value="1"/>
</dbReference>
<reference evidence="13 14" key="1">
    <citation type="submission" date="2024-03" db="EMBL/GenBank/DDBJ databases">
        <title>Complete genome sequence of the green alga Chloropicon roscoffensis RCC1871.</title>
        <authorList>
            <person name="Lemieux C."/>
            <person name="Pombert J.-F."/>
            <person name="Otis C."/>
            <person name="Turmel M."/>
        </authorList>
    </citation>
    <scope>NUCLEOTIDE SEQUENCE [LARGE SCALE GENOMIC DNA]</scope>
    <source>
        <strain evidence="13 14">RCC1871</strain>
    </source>
</reference>
<dbReference type="GO" id="GO:0016020">
    <property type="term" value="C:membrane"/>
    <property type="evidence" value="ECO:0007669"/>
    <property type="project" value="UniProtKB-SubCell"/>
</dbReference>
<keyword evidence="2 9" id="KW-0812">Transmembrane</keyword>
<dbReference type="InterPro" id="IPR001828">
    <property type="entry name" value="ANF_lig-bd_rcpt"/>
</dbReference>
<feature type="transmembrane region" description="Helical" evidence="9">
    <location>
        <begin position="838"/>
        <end position="862"/>
    </location>
</feature>
<evidence type="ECO:0000256" key="1">
    <source>
        <dbReference type="ARBA" id="ARBA00004141"/>
    </source>
</evidence>
<keyword evidence="10" id="KW-0732">Signal</keyword>
<name>A0AAX4PJ78_9CHLO</name>
<keyword evidence="7" id="KW-1015">Disulfide bond</keyword>
<evidence type="ECO:0000256" key="6">
    <source>
        <dbReference type="ARBA" id="ARBA00023180"/>
    </source>
</evidence>
<feature type="transmembrane region" description="Helical" evidence="9">
    <location>
        <begin position="789"/>
        <end position="810"/>
    </location>
</feature>
<feature type="transmembrane region" description="Helical" evidence="9">
    <location>
        <begin position="679"/>
        <end position="705"/>
    </location>
</feature>
<evidence type="ECO:0000259" key="12">
    <source>
        <dbReference type="PROSITE" id="PS50259"/>
    </source>
</evidence>
<dbReference type="CDD" id="cd15047">
    <property type="entry name" value="7tmC_GABA-B-like"/>
    <property type="match status" value="1"/>
</dbReference>
<feature type="transmembrane region" description="Helical" evidence="9">
    <location>
        <begin position="750"/>
        <end position="768"/>
    </location>
</feature>
<feature type="transmembrane region" description="Helical" evidence="9">
    <location>
        <begin position="717"/>
        <end position="738"/>
    </location>
</feature>
<evidence type="ECO:0000256" key="8">
    <source>
        <dbReference type="SAM" id="Coils"/>
    </source>
</evidence>
<dbReference type="Pfam" id="PF01094">
    <property type="entry name" value="ANF_receptor"/>
    <property type="match status" value="2"/>
</dbReference>
<dbReference type="Pfam" id="PF00003">
    <property type="entry name" value="7tm_3"/>
    <property type="match status" value="1"/>
</dbReference>
<dbReference type="InterPro" id="IPR002049">
    <property type="entry name" value="LE_dom"/>
</dbReference>
<keyword evidence="5 13" id="KW-0675">Receptor</keyword>
<sequence>MATQGFRPIMVALAALALAFAVTLPSASAQAPAEINVGGLFAVAYTNVRERASHFRLALDMINDKTDGWFDDLLPNTQIKYAVDNSGCSRSVALEGAATQGTPCMAGSTRTPVVATVGATCSGASMSAQDLLKLYKIPMISYSATSPDLSDKTLYPYFGRVVPSDDAQGKGVSTLAKSYGVKRMGVIASDGAYGTGLADKFRAQALQDGIDQPSSAYKLVKNAEEITVEGKKEAKVDMGMICKIRDLHNEGVRHIFAALQTQDAQYFAATVFQSGYLKGEDFMIYSPDSWSNSQAMQILDSDVASWWYKPKTDGKGDLSGYFKSSKGGDIIPLYQSGTSIESVNVASACTKITGTVSGTAVTLANFGSGTAKIGGGETRIEWESGEVWTMLTPPTLQDLEDTVAGALGFIQSTEGDLLQNYIDTVWEPKNTRYNFDTVNQNLANKFFIDNGEEIGWTDGDGDRKTVHPYGPPSFDAAVAVATAIHNVIEAGDDPTDGEKLLAALKLVTFEGLSGQVSFDENLDRVGSRYVITNRRDGDTHNVGLLAGSSLTFSEQVTFSGGKTQAPKDGTCTLNSQITQYCSGRGTCNFGPGTCSCPVGTGGANCEVIMPAPCTTDDFAFTVSKCSTENERMGVYSYANGVNGTQGCCNRANFGDLCPTGLALPAPIKVECDYVKEDSAVGLAFVALAAISIVFQLALFVGVVIYRNNPFIRRSQPTMMGISIVGAMLGIASIFSLVGERDDGVCRTLPALLALGFTLMYASLALKMYRIHALFFNTQMKVVSMGVRQMIFMLSTIVAAELIVLLLFIFLDKLEAGTTHELVKGAMIPYYECVTTASAPLGIVLLFMKILILVYGLVLGFRVRNAPADYQEVKWIVMGVYNTAIAVIVVMPMYFYLDLDRDVSFIMVCCGILYAFNGATALVVIPKLMKVLKGAQAEDASSLASAMVYGKTAGTVHTGAGAVHTTQGNTNYQNLLKEKDKQIAQNNLDLAAKNEEIANLKKQLEDKKEE</sequence>
<dbReference type="PROSITE" id="PS00022">
    <property type="entry name" value="EGF_1"/>
    <property type="match status" value="1"/>
</dbReference>
<dbReference type="PANTHER" id="PTHR24060">
    <property type="entry name" value="METABOTROPIC GLUTAMATE RECEPTOR"/>
    <property type="match status" value="1"/>
</dbReference>
<evidence type="ECO:0000313" key="14">
    <source>
        <dbReference type="Proteomes" id="UP001472866"/>
    </source>
</evidence>
<evidence type="ECO:0000256" key="7">
    <source>
        <dbReference type="PROSITE-ProRule" id="PRU00076"/>
    </source>
</evidence>
<dbReference type="EMBL" id="CP151514">
    <property type="protein sequence ID" value="WZN66267.1"/>
    <property type="molecule type" value="Genomic_DNA"/>
</dbReference>
<dbReference type="SUPFAM" id="SSF53822">
    <property type="entry name" value="Periplasmic binding protein-like I"/>
    <property type="match status" value="1"/>
</dbReference>
<keyword evidence="4 9" id="KW-0472">Membrane</keyword>
<dbReference type="Proteomes" id="UP001472866">
    <property type="component" value="Chromosome 14"/>
</dbReference>
<proteinExistence type="predicted"/>
<accession>A0AAX4PJ78</accession>
<feature type="signal peptide" evidence="10">
    <location>
        <begin position="1"/>
        <end position="29"/>
    </location>
</feature>
<protein>
    <submittedName>
        <fullName evidence="13">Metabotropic glutamate receptor</fullName>
    </submittedName>
</protein>
<dbReference type="GO" id="GO:0004930">
    <property type="term" value="F:G protein-coupled receptor activity"/>
    <property type="evidence" value="ECO:0007669"/>
    <property type="project" value="InterPro"/>
</dbReference>
<evidence type="ECO:0000256" key="5">
    <source>
        <dbReference type="ARBA" id="ARBA00023170"/>
    </source>
</evidence>
<evidence type="ECO:0000256" key="2">
    <source>
        <dbReference type="ARBA" id="ARBA00022692"/>
    </source>
</evidence>
<evidence type="ECO:0000256" key="9">
    <source>
        <dbReference type="SAM" id="Phobius"/>
    </source>
</evidence>
<dbReference type="CDD" id="cd00055">
    <property type="entry name" value="EGF_Lam"/>
    <property type="match status" value="1"/>
</dbReference>
<feature type="transmembrane region" description="Helical" evidence="9">
    <location>
        <begin position="874"/>
        <end position="896"/>
    </location>
</feature>
<dbReference type="InterPro" id="IPR017978">
    <property type="entry name" value="GPCR_3_C"/>
</dbReference>
<keyword evidence="6" id="KW-0325">Glycoprotein</keyword>
<feature type="transmembrane region" description="Helical" evidence="9">
    <location>
        <begin position="902"/>
        <end position="924"/>
    </location>
</feature>
<organism evidence="13 14">
    <name type="scientific">Chloropicon roscoffensis</name>
    <dbReference type="NCBI Taxonomy" id="1461544"/>
    <lineage>
        <taxon>Eukaryota</taxon>
        <taxon>Viridiplantae</taxon>
        <taxon>Chlorophyta</taxon>
        <taxon>Chloropicophyceae</taxon>
        <taxon>Chloropicales</taxon>
        <taxon>Chloropicaceae</taxon>
        <taxon>Chloropicon</taxon>
    </lineage>
</organism>
<gene>
    <name evidence="13" type="ORF">HKI87_14g78320</name>
</gene>
<feature type="disulfide bond" evidence="7">
    <location>
        <begin position="596"/>
        <end position="605"/>
    </location>
</feature>
<dbReference type="InterPro" id="IPR000742">
    <property type="entry name" value="EGF"/>
</dbReference>
<keyword evidence="3 9" id="KW-1133">Transmembrane helix</keyword>
<keyword evidence="14" id="KW-1185">Reference proteome</keyword>
<keyword evidence="7" id="KW-0245">EGF-like domain</keyword>